<protein>
    <submittedName>
        <fullName evidence="2">Uncharacterized protein</fullName>
    </submittedName>
</protein>
<dbReference type="OrthoDB" id="407567at2759"/>
<reference evidence="2" key="1">
    <citation type="submission" date="2007-07" db="EMBL/GenBank/DDBJ databases">
        <title>PCAP assembly of the Caenorhabditis remanei genome.</title>
        <authorList>
            <consortium name="The Caenorhabditis remanei Sequencing Consortium"/>
            <person name="Wilson R.K."/>
        </authorList>
    </citation>
    <scope>NUCLEOTIDE SEQUENCE [LARGE SCALE GENOMIC DNA]</scope>
    <source>
        <strain evidence="2">PB4641</strain>
    </source>
</reference>
<dbReference type="PROSITE" id="PS50097">
    <property type="entry name" value="BTB"/>
    <property type="match status" value="1"/>
</dbReference>
<sequence length="266" mass="29522">MASGNANKRSGDHQGSAGGAKKLKKMQVDFSVADRNLTDVVLVVEGQRFHVLKGRLAYDSRPFYTMFFETHRDEPEIELSGFGAEEFQSFLEIVHGYVTCGNGEVARKVLEIADKYDVDLVRKKCEKKMIETARFTKKQKMEIALKFGLDTLKSVLLKEIKIFEDLEAILPSDLADLDPATMKAVLEKSLEFNRAAPVAADPEPAAPAPAAPAQPVPRQVSPVPVPRALDPDDIIAQIMRPADDIIAQIMRPRRQAVQRAQNRAAR</sequence>
<feature type="compositionally biased region" description="Pro residues" evidence="1">
    <location>
        <begin position="204"/>
        <end position="215"/>
    </location>
</feature>
<accession>E3M923</accession>
<keyword evidence="3" id="KW-1185">Reference proteome</keyword>
<dbReference type="InterPro" id="IPR000210">
    <property type="entry name" value="BTB/POZ_dom"/>
</dbReference>
<dbReference type="SUPFAM" id="SSF54695">
    <property type="entry name" value="POZ domain"/>
    <property type="match status" value="1"/>
</dbReference>
<dbReference type="InterPro" id="IPR052664">
    <property type="entry name" value="BTB-MATH_domain_protein"/>
</dbReference>
<name>E3M923_CAERE</name>
<dbReference type="OMA" id="IAQIMRP"/>
<dbReference type="Proteomes" id="UP000008281">
    <property type="component" value="Unassembled WGS sequence"/>
</dbReference>
<evidence type="ECO:0000256" key="1">
    <source>
        <dbReference type="SAM" id="MobiDB-lite"/>
    </source>
</evidence>
<evidence type="ECO:0000313" key="3">
    <source>
        <dbReference type="Proteomes" id="UP000008281"/>
    </source>
</evidence>
<dbReference type="PANTHER" id="PTHR22743:SF165">
    <property type="entry name" value="BTB AND MATH DOMAIN CONTAINING-RELATED"/>
    <property type="match status" value="1"/>
</dbReference>
<dbReference type="InterPro" id="IPR011333">
    <property type="entry name" value="SKP1/BTB/POZ_sf"/>
</dbReference>
<feature type="region of interest" description="Disordered" evidence="1">
    <location>
        <begin position="200"/>
        <end position="224"/>
    </location>
</feature>
<dbReference type="CTD" id="9805124"/>
<dbReference type="Gene3D" id="3.30.710.10">
    <property type="entry name" value="Potassium Channel Kv1.1, Chain A"/>
    <property type="match status" value="1"/>
</dbReference>
<dbReference type="CDD" id="cd01165">
    <property type="entry name" value="BTB_POZ"/>
    <property type="match status" value="1"/>
</dbReference>
<dbReference type="AlphaFoldDB" id="E3M923"/>
<organism evidence="3">
    <name type="scientific">Caenorhabditis remanei</name>
    <name type="common">Caenorhabditis vulgaris</name>
    <dbReference type="NCBI Taxonomy" id="31234"/>
    <lineage>
        <taxon>Eukaryota</taxon>
        <taxon>Metazoa</taxon>
        <taxon>Ecdysozoa</taxon>
        <taxon>Nematoda</taxon>
        <taxon>Chromadorea</taxon>
        <taxon>Rhabditida</taxon>
        <taxon>Rhabditina</taxon>
        <taxon>Rhabditomorpha</taxon>
        <taxon>Rhabditoidea</taxon>
        <taxon>Rhabditidae</taxon>
        <taxon>Peloderinae</taxon>
        <taxon>Caenorhabditis</taxon>
    </lineage>
</organism>
<proteinExistence type="predicted"/>
<dbReference type="RefSeq" id="XP_003107207.2">
    <property type="nucleotide sequence ID" value="XM_003107159.2"/>
</dbReference>
<dbReference type="SMART" id="SM00225">
    <property type="entry name" value="BTB"/>
    <property type="match status" value="1"/>
</dbReference>
<dbReference type="Pfam" id="PF00651">
    <property type="entry name" value="BTB"/>
    <property type="match status" value="1"/>
</dbReference>
<gene>
    <name evidence="2" type="ORF">CRE_14606</name>
</gene>
<dbReference type="GeneID" id="9805124"/>
<dbReference type="HOGENOM" id="CLU_1046758_0_0_1"/>
<dbReference type="PANTHER" id="PTHR22743">
    <property type="entry name" value="MEPRIN/TRAF-LIKE MATH FAMILY-C.ELEGANS"/>
    <property type="match status" value="1"/>
</dbReference>
<dbReference type="KEGG" id="crq:GCK72_007565"/>
<dbReference type="EMBL" id="DS268430">
    <property type="protein sequence ID" value="EFO96265.1"/>
    <property type="molecule type" value="Genomic_DNA"/>
</dbReference>
<feature type="region of interest" description="Disordered" evidence="1">
    <location>
        <begin position="1"/>
        <end position="20"/>
    </location>
</feature>
<evidence type="ECO:0000313" key="2">
    <source>
        <dbReference type="EMBL" id="EFO96265.1"/>
    </source>
</evidence>